<sequence>MSFSPDLLGCDAADRIADLIADLGDTADAIAERLDTAAVTGRPGDATCCPIATYLHHAEPGLSGITVLPDRIEFFTETGDDEHLPTPEPVAEFAARFDDGHYPHLIGSPGHAGDEW</sequence>
<reference evidence="1" key="1">
    <citation type="submission" date="2021-01" db="EMBL/GenBank/DDBJ databases">
        <title>Whole genome shotgun sequence of Actinoplanes capillaceus NBRC 16408.</title>
        <authorList>
            <person name="Komaki H."/>
            <person name="Tamura T."/>
        </authorList>
    </citation>
    <scope>NUCLEOTIDE SEQUENCE [LARGE SCALE GENOMIC DNA]</scope>
    <source>
        <strain evidence="1">NBRC 16408</strain>
    </source>
</reference>
<accession>A0ABQ3WF81</accession>
<organism evidence="1">
    <name type="scientific">Actinoplanes campanulatus</name>
    <dbReference type="NCBI Taxonomy" id="113559"/>
    <lineage>
        <taxon>Bacteria</taxon>
        <taxon>Bacillati</taxon>
        <taxon>Actinomycetota</taxon>
        <taxon>Actinomycetes</taxon>
        <taxon>Micromonosporales</taxon>
        <taxon>Micromonosporaceae</taxon>
        <taxon>Actinoplanes</taxon>
    </lineage>
</organism>
<dbReference type="RefSeq" id="WP_204295309.1">
    <property type="nucleotide sequence ID" value="NZ_BAAAGQ010000007.1"/>
</dbReference>
<name>A0ABQ3WF81_9ACTN</name>
<evidence type="ECO:0000313" key="1">
    <source>
        <dbReference type="EMBL" id="GID44706.1"/>
    </source>
</evidence>
<proteinExistence type="predicted"/>
<dbReference type="EMBL" id="BOMF01000037">
    <property type="protein sequence ID" value="GID44706.1"/>
    <property type="molecule type" value="Genomic_DNA"/>
</dbReference>
<protein>
    <submittedName>
        <fullName evidence="1">Uncharacterized protein</fullName>
    </submittedName>
</protein>
<gene>
    <name evidence="1" type="ORF">Aca07nite_19810</name>
</gene>
<comment type="caution">
    <text evidence="1">The sequence shown here is derived from an EMBL/GenBank/DDBJ whole genome shotgun (WGS) entry which is preliminary data.</text>
</comment>